<feature type="transmembrane region" description="Helical" evidence="1">
    <location>
        <begin position="74"/>
        <end position="93"/>
    </location>
</feature>
<evidence type="ECO:0000256" key="2">
    <source>
        <dbReference type="SAM" id="SignalP"/>
    </source>
</evidence>
<dbReference type="EMBL" id="JABDJR010000251">
    <property type="protein sequence ID" value="NNF06413.1"/>
    <property type="molecule type" value="Genomic_DNA"/>
</dbReference>
<evidence type="ECO:0000256" key="1">
    <source>
        <dbReference type="SAM" id="Phobius"/>
    </source>
</evidence>
<sequence>MKRIVCLTLALILSFYSLPVCAHPAHDPSDSTRPPLEADRLLLEFLAGAAVGTMFTFMSAAVIAETGDADLDDIGVAIVTAIAVGGLGASLGVQGVGASGDQSGSYLATALGGLMGTAGMFGYIAATSDSDAAYLGFAFPIIGAMLGFNVTRSYDDGAHADRAMRVSHAEYQWDQAPGNQSFESLHRTKANGANATILRTAFD</sequence>
<proteinExistence type="predicted"/>
<keyword evidence="2" id="KW-0732">Signal</keyword>
<feature type="transmembrane region" description="Helical" evidence="1">
    <location>
        <begin position="105"/>
        <end position="125"/>
    </location>
</feature>
<dbReference type="AlphaFoldDB" id="A0A7Y2H276"/>
<comment type="caution">
    <text evidence="3">The sequence shown here is derived from an EMBL/GenBank/DDBJ whole genome shotgun (WGS) entry which is preliminary data.</text>
</comment>
<dbReference type="Proteomes" id="UP000547674">
    <property type="component" value="Unassembled WGS sequence"/>
</dbReference>
<protein>
    <submittedName>
        <fullName evidence="3">Uncharacterized protein</fullName>
    </submittedName>
</protein>
<organism evidence="3 4">
    <name type="scientific">Eiseniibacteriota bacterium</name>
    <dbReference type="NCBI Taxonomy" id="2212470"/>
    <lineage>
        <taxon>Bacteria</taxon>
        <taxon>Candidatus Eiseniibacteriota</taxon>
    </lineage>
</organism>
<feature type="signal peptide" evidence="2">
    <location>
        <begin position="1"/>
        <end position="22"/>
    </location>
</feature>
<keyword evidence="1" id="KW-1133">Transmembrane helix</keyword>
<feature type="chain" id="PRO_5031351641" evidence="2">
    <location>
        <begin position="23"/>
        <end position="203"/>
    </location>
</feature>
<keyword evidence="1" id="KW-0472">Membrane</keyword>
<keyword evidence="1" id="KW-0812">Transmembrane</keyword>
<name>A0A7Y2H276_UNCEI</name>
<gene>
    <name evidence="3" type="ORF">HKN21_06605</name>
</gene>
<evidence type="ECO:0000313" key="3">
    <source>
        <dbReference type="EMBL" id="NNF06413.1"/>
    </source>
</evidence>
<feature type="transmembrane region" description="Helical" evidence="1">
    <location>
        <begin position="41"/>
        <end position="62"/>
    </location>
</feature>
<evidence type="ECO:0000313" key="4">
    <source>
        <dbReference type="Proteomes" id="UP000547674"/>
    </source>
</evidence>
<reference evidence="3 4" key="1">
    <citation type="submission" date="2020-03" db="EMBL/GenBank/DDBJ databases">
        <title>Metabolic flexibility allows generalist bacteria to become dominant in a frequently disturbed ecosystem.</title>
        <authorList>
            <person name="Chen Y.-J."/>
            <person name="Leung P.M."/>
            <person name="Bay S.K."/>
            <person name="Hugenholtz P."/>
            <person name="Kessler A.J."/>
            <person name="Shelley G."/>
            <person name="Waite D.W."/>
            <person name="Cook P.L."/>
            <person name="Greening C."/>
        </authorList>
    </citation>
    <scope>NUCLEOTIDE SEQUENCE [LARGE SCALE GENOMIC DNA]</scope>
    <source>
        <strain evidence="3">SS_bin_28</strain>
    </source>
</reference>
<feature type="transmembrane region" description="Helical" evidence="1">
    <location>
        <begin position="132"/>
        <end position="150"/>
    </location>
</feature>
<accession>A0A7Y2H276</accession>